<sequence>MILLKTLSICIIIGLSASAEAIELEQQQSHGAWYSGITHTDDGAQAYRAMSALETKRKNTQFIINLLNNCSEIYPHIFFFTSKELNYNGIIKRGVFYARVDVKK</sequence>
<protein>
    <submittedName>
        <fullName evidence="2">Uncharacterized protein</fullName>
    </submittedName>
</protein>
<evidence type="ECO:0000313" key="2">
    <source>
        <dbReference type="EMBL" id="BAW79558.1"/>
    </source>
</evidence>
<dbReference type="RefSeq" id="WP_096526210.1">
    <property type="nucleotide sequence ID" value="NZ_AP014836.1"/>
</dbReference>
<gene>
    <name evidence="2" type="ORF">TAO_0188</name>
</gene>
<accession>A0A1Q2SKB1</accession>
<keyword evidence="3" id="KW-1185">Reference proteome</keyword>
<dbReference type="EMBL" id="AP014836">
    <property type="protein sequence ID" value="BAW79558.1"/>
    <property type="molecule type" value="Genomic_DNA"/>
</dbReference>
<proteinExistence type="predicted"/>
<evidence type="ECO:0000256" key="1">
    <source>
        <dbReference type="SAM" id="SignalP"/>
    </source>
</evidence>
<reference evidence="2 3" key="1">
    <citation type="journal article" date="2017" name="ISME J.">
        <title>An acid-tolerant ammonia-oxidizing ?-proteobacterium from soil.</title>
        <authorList>
            <person name="Hayatsu M."/>
            <person name="Tago K."/>
            <person name="Uchiyama I."/>
            <person name="Toyoda A."/>
            <person name="Wang Y."/>
            <person name="Shimomura Y."/>
            <person name="Okubo T."/>
            <person name="Kurisu F."/>
            <person name="Hirono Y."/>
            <person name="Nonaka K."/>
            <person name="Akiyama H."/>
            <person name="Itoh T."/>
            <person name="Takami H."/>
        </authorList>
    </citation>
    <scope>NUCLEOTIDE SEQUENCE [LARGE SCALE GENOMIC DNA]</scope>
    <source>
        <strain evidence="2 3">TAO100</strain>
    </source>
</reference>
<feature type="signal peptide" evidence="1">
    <location>
        <begin position="1"/>
        <end position="21"/>
    </location>
</feature>
<name>A0A1Q2SKB1_9GAMM</name>
<dbReference type="KEGG" id="ntt:TAO_0188"/>
<evidence type="ECO:0000313" key="3">
    <source>
        <dbReference type="Proteomes" id="UP000243679"/>
    </source>
</evidence>
<organism evidence="2 3">
    <name type="scientific">Candidatus Nitrosoglobus terrae</name>
    <dbReference type="NCBI Taxonomy" id="1630141"/>
    <lineage>
        <taxon>Bacteria</taxon>
        <taxon>Pseudomonadati</taxon>
        <taxon>Pseudomonadota</taxon>
        <taxon>Gammaproteobacteria</taxon>
        <taxon>Chromatiales</taxon>
        <taxon>Chromatiaceae</taxon>
        <taxon>Candidatus Nitrosoglobus</taxon>
    </lineage>
</organism>
<feature type="chain" id="PRO_5011981212" evidence="1">
    <location>
        <begin position="22"/>
        <end position="104"/>
    </location>
</feature>
<dbReference type="Proteomes" id="UP000243679">
    <property type="component" value="Chromosome"/>
</dbReference>
<keyword evidence="1" id="KW-0732">Signal</keyword>
<dbReference type="AlphaFoldDB" id="A0A1Q2SKB1"/>